<reference evidence="3" key="1">
    <citation type="journal article" date="2023" name="Commun. Biol.">
        <title>Genome analysis of Parmales, the sister group of diatoms, reveals the evolutionary specialization of diatoms from phago-mixotrophs to photoautotrophs.</title>
        <authorList>
            <person name="Ban H."/>
            <person name="Sato S."/>
            <person name="Yoshikawa S."/>
            <person name="Yamada K."/>
            <person name="Nakamura Y."/>
            <person name="Ichinomiya M."/>
            <person name="Sato N."/>
            <person name="Blanc-Mathieu R."/>
            <person name="Endo H."/>
            <person name="Kuwata A."/>
            <person name="Ogata H."/>
        </authorList>
    </citation>
    <scope>NUCLEOTIDE SEQUENCE [LARGE SCALE GENOMIC DNA]</scope>
</reference>
<accession>A0A9W7GMR9</accession>
<evidence type="ECO:0000256" key="1">
    <source>
        <dbReference type="SAM" id="MobiDB-lite"/>
    </source>
</evidence>
<dbReference type="EMBL" id="BRYA01000407">
    <property type="protein sequence ID" value="GMI48554.1"/>
    <property type="molecule type" value="Genomic_DNA"/>
</dbReference>
<name>A0A9W7GMR9_9STRA</name>
<evidence type="ECO:0000313" key="2">
    <source>
        <dbReference type="EMBL" id="GMI48554.1"/>
    </source>
</evidence>
<feature type="region of interest" description="Disordered" evidence="1">
    <location>
        <begin position="1"/>
        <end position="21"/>
    </location>
</feature>
<feature type="compositionally biased region" description="Basic and acidic residues" evidence="1">
    <location>
        <begin position="198"/>
        <end position="217"/>
    </location>
</feature>
<keyword evidence="3" id="KW-1185">Reference proteome</keyword>
<protein>
    <submittedName>
        <fullName evidence="2">Uncharacterized protein</fullName>
    </submittedName>
</protein>
<feature type="compositionally biased region" description="Basic and acidic residues" evidence="1">
    <location>
        <begin position="11"/>
        <end position="21"/>
    </location>
</feature>
<gene>
    <name evidence="2" type="ORF">TrCOL_g515</name>
</gene>
<dbReference type="AlphaFoldDB" id="A0A9W7GMR9"/>
<comment type="caution">
    <text evidence="2">The sequence shown here is derived from an EMBL/GenBank/DDBJ whole genome shotgun (WGS) entry which is preliminary data.</text>
</comment>
<proteinExistence type="predicted"/>
<dbReference type="Proteomes" id="UP001165065">
    <property type="component" value="Unassembled WGS sequence"/>
</dbReference>
<feature type="region of interest" description="Disordered" evidence="1">
    <location>
        <begin position="154"/>
        <end position="221"/>
    </location>
</feature>
<evidence type="ECO:0000313" key="3">
    <source>
        <dbReference type="Proteomes" id="UP001165065"/>
    </source>
</evidence>
<sequence length="254" mass="27470">MSCIEEGLGEEGSKIREDDGKEDLGECNMSILIQVLKRKDDRSLKMKVFMILKNQVDGKAKVMKSTLIGLGFSKCQNIILRAAFKKIFSFKTLEYGLVNEISLYLEEALNDGRGSEVQSSTNMTHEGDGESVISLKMPQRGMVRVSSKTSSVMTSLQQIDRGVPPSVGSVMSESVMTSKDGEEEERVKYLRAGQEETGEGKDNEKRAAKGDEGEGKGGGESMSMTSLLFGIAAICCKSKGGREGVVGRGASKVT</sequence>
<organism evidence="2 3">
    <name type="scientific">Triparma columacea</name>
    <dbReference type="NCBI Taxonomy" id="722753"/>
    <lineage>
        <taxon>Eukaryota</taxon>
        <taxon>Sar</taxon>
        <taxon>Stramenopiles</taxon>
        <taxon>Ochrophyta</taxon>
        <taxon>Bolidophyceae</taxon>
        <taxon>Parmales</taxon>
        <taxon>Triparmaceae</taxon>
        <taxon>Triparma</taxon>
    </lineage>
</organism>